<dbReference type="PROSITE" id="PS00893">
    <property type="entry name" value="NUDIX_BOX"/>
    <property type="match status" value="1"/>
</dbReference>
<evidence type="ECO:0000313" key="5">
    <source>
        <dbReference type="EMBL" id="RDB37235.1"/>
    </source>
</evidence>
<accession>A0A369KWZ6</accession>
<keyword evidence="6" id="KW-1185">Reference proteome</keyword>
<dbReference type="Gene3D" id="3.90.79.10">
    <property type="entry name" value="Nucleoside Triphosphate Pyrophosphohydrolase"/>
    <property type="match status" value="1"/>
</dbReference>
<comment type="similarity">
    <text evidence="3">Belongs to the Nudix hydrolase family.</text>
</comment>
<dbReference type="SUPFAM" id="SSF55811">
    <property type="entry name" value="Nudix"/>
    <property type="match status" value="1"/>
</dbReference>
<comment type="caution">
    <text evidence="5">The sequence shown here is derived from an EMBL/GenBank/DDBJ whole genome shotgun (WGS) entry which is preliminary data.</text>
</comment>
<name>A0A369KWZ6_9BACT</name>
<evidence type="ECO:0000256" key="1">
    <source>
        <dbReference type="ARBA" id="ARBA00001946"/>
    </source>
</evidence>
<dbReference type="AlphaFoldDB" id="A0A369KWZ6"/>
<organism evidence="5 6">
    <name type="scientific">Spirobacillus cienkowskii</name>
    <dbReference type="NCBI Taxonomy" id="495820"/>
    <lineage>
        <taxon>Bacteria</taxon>
        <taxon>Pseudomonadati</taxon>
        <taxon>Bdellovibrionota</taxon>
        <taxon>Oligoflexia</taxon>
        <taxon>Silvanigrellales</taxon>
        <taxon>Spirobacillus</taxon>
    </lineage>
</organism>
<dbReference type="PRINTS" id="PR00502">
    <property type="entry name" value="NUDIXFAMILY"/>
</dbReference>
<proteinExistence type="inferred from homology"/>
<dbReference type="InterPro" id="IPR020084">
    <property type="entry name" value="NUDIX_hydrolase_CS"/>
</dbReference>
<dbReference type="Proteomes" id="UP000253934">
    <property type="component" value="Unassembled WGS sequence"/>
</dbReference>
<protein>
    <submittedName>
        <fullName evidence="5">NUDIX domain-containing protein</fullName>
    </submittedName>
</protein>
<reference evidence="5" key="1">
    <citation type="submission" date="2018-04" db="EMBL/GenBank/DDBJ databases">
        <title>Draft genome sequence of the Candidatus Spirobacillus cienkowskii, a pathogen of freshwater Daphnia species, reconstructed from hemolymph metagenomic reads.</title>
        <authorList>
            <person name="Bresciani L."/>
            <person name="Lemos L.N."/>
            <person name="Wale N."/>
            <person name="Lin J.Y."/>
            <person name="Fernandes G.R."/>
            <person name="Duffy M.A."/>
            <person name="Rodrigues J.M."/>
        </authorList>
    </citation>
    <scope>NUCLEOTIDE SEQUENCE [LARGE SCALE GENOMIC DNA]</scope>
    <source>
        <strain evidence="5">Binning01</strain>
    </source>
</reference>
<dbReference type="GO" id="GO:0016787">
    <property type="term" value="F:hydrolase activity"/>
    <property type="evidence" value="ECO:0007669"/>
    <property type="project" value="UniProtKB-KW"/>
</dbReference>
<sequence>MKNLFFFVFNYIKKIYQLFFNIRTFGVRAIIVNNDQVLLIKHTYYPGWHFPGGAVDKGESPRQAIIREVFEEVGVLVKEQPIVFDNYFHQIHRVDDIVILYVIKNYELVLSKCSEVKDLKWFNINDLPNDISHATKRRIDEYYFHHTKSDFW</sequence>
<evidence type="ECO:0000313" key="6">
    <source>
        <dbReference type="Proteomes" id="UP000253934"/>
    </source>
</evidence>
<dbReference type="PROSITE" id="PS51462">
    <property type="entry name" value="NUDIX"/>
    <property type="match status" value="1"/>
</dbReference>
<keyword evidence="2 3" id="KW-0378">Hydrolase</keyword>
<dbReference type="InterPro" id="IPR015797">
    <property type="entry name" value="NUDIX_hydrolase-like_dom_sf"/>
</dbReference>
<dbReference type="PANTHER" id="PTHR43046:SF14">
    <property type="entry name" value="MUTT_NUDIX FAMILY PROTEIN"/>
    <property type="match status" value="1"/>
</dbReference>
<dbReference type="EMBL" id="QOVW01000004">
    <property type="protein sequence ID" value="RDB37235.1"/>
    <property type="molecule type" value="Genomic_DNA"/>
</dbReference>
<dbReference type="InterPro" id="IPR020476">
    <property type="entry name" value="Nudix_hydrolase"/>
</dbReference>
<evidence type="ECO:0000256" key="2">
    <source>
        <dbReference type="ARBA" id="ARBA00022801"/>
    </source>
</evidence>
<feature type="domain" description="Nudix hydrolase" evidence="4">
    <location>
        <begin position="22"/>
        <end position="145"/>
    </location>
</feature>
<dbReference type="RefSeq" id="WP_338635917.1">
    <property type="nucleotide sequence ID" value="NZ_CP146516.1"/>
</dbReference>
<comment type="cofactor">
    <cofactor evidence="1">
        <name>Mg(2+)</name>
        <dbReference type="ChEBI" id="CHEBI:18420"/>
    </cofactor>
</comment>
<evidence type="ECO:0000256" key="3">
    <source>
        <dbReference type="RuleBase" id="RU003476"/>
    </source>
</evidence>
<dbReference type="PANTHER" id="PTHR43046">
    <property type="entry name" value="GDP-MANNOSE MANNOSYL HYDROLASE"/>
    <property type="match status" value="1"/>
</dbReference>
<evidence type="ECO:0000259" key="4">
    <source>
        <dbReference type="PROSITE" id="PS51462"/>
    </source>
</evidence>
<gene>
    <name evidence="5" type="ORF">DCC88_00990</name>
</gene>
<dbReference type="Pfam" id="PF00293">
    <property type="entry name" value="NUDIX"/>
    <property type="match status" value="1"/>
</dbReference>
<dbReference type="InterPro" id="IPR000086">
    <property type="entry name" value="NUDIX_hydrolase_dom"/>
</dbReference>